<reference evidence="7 8" key="1">
    <citation type="journal article" date="2011" name="Proc. Natl. Acad. Sci. U.S.A.">
        <title>Comparative genomics of xylose-fermenting fungi for enhanced biofuel production.</title>
        <authorList>
            <person name="Wohlbach D.J."/>
            <person name="Kuo A."/>
            <person name="Sato T.K."/>
            <person name="Potts K.M."/>
            <person name="Salamov A.A."/>
            <person name="LaButti K.M."/>
            <person name="Sun H."/>
            <person name="Clum A."/>
            <person name="Pangilinan J.L."/>
            <person name="Lindquist E.A."/>
            <person name="Lucas S."/>
            <person name="Lapidus A."/>
            <person name="Jin M."/>
            <person name="Gunawan C."/>
            <person name="Balan V."/>
            <person name="Dale B.E."/>
            <person name="Jeffries T.W."/>
            <person name="Zinkel R."/>
            <person name="Barry K.W."/>
            <person name="Grigoriev I.V."/>
            <person name="Gasch A.P."/>
        </authorList>
    </citation>
    <scope>NUCLEOTIDE SEQUENCE [LARGE SCALE GENOMIC DNA]</scope>
    <source>
        <strain evidence="8">ATCC 10573 / BCRC 21748 / CBS 615 / JCM 9827 / NBRC 10315 / NRRL Y-1498 / VKM Y-70</strain>
    </source>
</reference>
<feature type="compositionally biased region" description="Basic and acidic residues" evidence="6">
    <location>
        <begin position="51"/>
        <end position="64"/>
    </location>
</feature>
<comment type="subcellular location">
    <subcellularLocation>
        <location evidence="1">Mitochondrion</location>
    </subcellularLocation>
</comment>
<keyword evidence="5" id="KW-0496">Mitochondrion</keyword>
<name>G3B8L0_CANTC</name>
<organism evidence="8">
    <name type="scientific">Candida tenuis (strain ATCC 10573 / BCRC 21748 / CBS 615 / JCM 9827 / NBRC 10315 / NRRL Y-1498 / VKM Y-70)</name>
    <name type="common">Yeast</name>
    <name type="synonym">Yamadazyma tenuis</name>
    <dbReference type="NCBI Taxonomy" id="590646"/>
    <lineage>
        <taxon>Eukaryota</taxon>
        <taxon>Fungi</taxon>
        <taxon>Dikarya</taxon>
        <taxon>Ascomycota</taxon>
        <taxon>Saccharomycotina</taxon>
        <taxon>Pichiomycetes</taxon>
        <taxon>Debaryomycetaceae</taxon>
        <taxon>Yamadazyma</taxon>
    </lineage>
</organism>
<evidence type="ECO:0000313" key="7">
    <source>
        <dbReference type="EMBL" id="EGV61760.1"/>
    </source>
</evidence>
<gene>
    <name evidence="7" type="ORF">CANTEDRAFT_135698</name>
</gene>
<comment type="similarity">
    <text evidence="2">Belongs to the AIM23 family.</text>
</comment>
<feature type="compositionally biased region" description="Basic and acidic residues" evidence="6">
    <location>
        <begin position="293"/>
        <end position="315"/>
    </location>
</feature>
<feature type="region of interest" description="Disordered" evidence="6">
    <location>
        <begin position="285"/>
        <end position="330"/>
    </location>
</feature>
<evidence type="ECO:0000256" key="4">
    <source>
        <dbReference type="ARBA" id="ARBA00022946"/>
    </source>
</evidence>
<dbReference type="eggNOG" id="ENOG502RY27">
    <property type="taxonomic scope" value="Eukaryota"/>
</dbReference>
<sequence>MFLTRSVPTWVPRGFRSLVYSAVLSDSRRSVPRAKPDRSESKNRFANRFSNEMRPKFHSPERKPPRFKLDGFTPKAQSALNSVIEKVKNDNPSMKVKLVNKGKLQERHLADIINVLDSQTEGIQLVPNNDNQFLIKHVTVQDMIKGYTNELAKDMEQMLLSKGNVTVSRVLRSRDKADKKKSSAKTVSLKWSISLGDLRLQKKAEIERRISKGERFSIHVHGKKRPDPENPDHFTEFDANLDPFELKRRQVVVDELQGLLEQTETKFERKGGLKGLLMLTCIPKDVPTTTAKPSDKKQKPVEKKKKEEPEKAPKVEEEDLDALYSFKIEN</sequence>
<feature type="compositionally biased region" description="Basic and acidic residues" evidence="6">
    <location>
        <begin position="29"/>
        <end position="43"/>
    </location>
</feature>
<keyword evidence="8" id="KW-1185">Reference proteome</keyword>
<dbReference type="AlphaFoldDB" id="G3B8L0"/>
<evidence type="ECO:0000256" key="2">
    <source>
        <dbReference type="ARBA" id="ARBA00008476"/>
    </source>
</evidence>
<keyword evidence="4" id="KW-0809">Transit peptide</keyword>
<dbReference type="HOGENOM" id="CLU_054408_0_0_1"/>
<proteinExistence type="inferred from homology"/>
<dbReference type="Proteomes" id="UP000000707">
    <property type="component" value="Unassembled WGS sequence"/>
</dbReference>
<evidence type="ECO:0000256" key="6">
    <source>
        <dbReference type="SAM" id="MobiDB-lite"/>
    </source>
</evidence>
<evidence type="ECO:0000256" key="5">
    <source>
        <dbReference type="ARBA" id="ARBA00023128"/>
    </source>
</evidence>
<dbReference type="GO" id="GO:0005739">
    <property type="term" value="C:mitochondrion"/>
    <property type="evidence" value="ECO:0007669"/>
    <property type="project" value="UniProtKB-SubCell"/>
</dbReference>
<accession>G3B8L0</accession>
<dbReference type="InterPro" id="IPR029427">
    <property type="entry name" value="AIM23"/>
</dbReference>
<dbReference type="OrthoDB" id="3996489at2759"/>
<dbReference type="Pfam" id="PF14877">
    <property type="entry name" value="mIF3"/>
    <property type="match status" value="1"/>
</dbReference>
<evidence type="ECO:0000313" key="8">
    <source>
        <dbReference type="Proteomes" id="UP000000707"/>
    </source>
</evidence>
<evidence type="ECO:0000256" key="1">
    <source>
        <dbReference type="ARBA" id="ARBA00004173"/>
    </source>
</evidence>
<dbReference type="EMBL" id="GL996527">
    <property type="protein sequence ID" value="EGV61760.1"/>
    <property type="molecule type" value="Genomic_DNA"/>
</dbReference>
<evidence type="ECO:0000256" key="3">
    <source>
        <dbReference type="ARBA" id="ARBA00013994"/>
    </source>
</evidence>
<feature type="region of interest" description="Disordered" evidence="6">
    <location>
        <begin position="29"/>
        <end position="64"/>
    </location>
</feature>
<protein>
    <recommendedName>
        <fullName evidence="3">Altered inheritance of mitochondria protein 23, mitochondrial</fullName>
    </recommendedName>
</protein>